<feature type="domain" description="CRM" evidence="3">
    <location>
        <begin position="1"/>
        <end position="96"/>
    </location>
</feature>
<dbReference type="SMART" id="SM01103">
    <property type="entry name" value="CRS1_YhbY"/>
    <property type="match status" value="1"/>
</dbReference>
<dbReference type="InterPro" id="IPR001890">
    <property type="entry name" value="RNA-binding_CRM"/>
</dbReference>
<keyword evidence="5" id="KW-1185">Reference proteome</keyword>
<sequence length="97" mass="10812">MLTSKQRSYLRGLANSIPTIFQIGKEGINENLVKQILDALEARELIKISVLNNSLLDPKEVANELVVMVEGDVVQVIGNKIILYKPSKKDPKIMLPL</sequence>
<dbReference type="Pfam" id="PF01985">
    <property type="entry name" value="CRS1_YhbY"/>
    <property type="match status" value="1"/>
</dbReference>
<reference evidence="4 5" key="1">
    <citation type="submission" date="2017-02" db="EMBL/GenBank/DDBJ databases">
        <authorList>
            <person name="Peterson S.W."/>
        </authorList>
    </citation>
    <scope>NUCLEOTIDE SEQUENCE [LARGE SCALE GENOMIC DNA]</scope>
    <source>
        <strain evidence="4 5">DSM 15102</strain>
    </source>
</reference>
<dbReference type="InterPro" id="IPR051925">
    <property type="entry name" value="RNA-binding_domain"/>
</dbReference>
<dbReference type="PANTHER" id="PTHR40065:SF3">
    <property type="entry name" value="RNA-BINDING PROTEIN YHBY"/>
    <property type="match status" value="1"/>
</dbReference>
<evidence type="ECO:0000256" key="2">
    <source>
        <dbReference type="PROSITE-ProRule" id="PRU00626"/>
    </source>
</evidence>
<dbReference type="PANTHER" id="PTHR40065">
    <property type="entry name" value="RNA-BINDING PROTEIN YHBY"/>
    <property type="match status" value="1"/>
</dbReference>
<dbReference type="InterPro" id="IPR035920">
    <property type="entry name" value="YhbY-like_sf"/>
</dbReference>
<dbReference type="SUPFAM" id="SSF75471">
    <property type="entry name" value="YhbY-like"/>
    <property type="match status" value="1"/>
</dbReference>
<dbReference type="InterPro" id="IPR017924">
    <property type="entry name" value="RNA-binding_YhbY"/>
</dbReference>
<organism evidence="4 5">
    <name type="scientific">Garciella nitratireducens DSM 15102</name>
    <dbReference type="NCBI Taxonomy" id="1121911"/>
    <lineage>
        <taxon>Bacteria</taxon>
        <taxon>Bacillati</taxon>
        <taxon>Bacillota</taxon>
        <taxon>Clostridia</taxon>
        <taxon>Eubacteriales</taxon>
        <taxon>Eubacteriaceae</taxon>
        <taxon>Garciella</taxon>
    </lineage>
</organism>
<dbReference type="AlphaFoldDB" id="A0A1T4KT56"/>
<evidence type="ECO:0000313" key="4">
    <source>
        <dbReference type="EMBL" id="SJZ45518.1"/>
    </source>
</evidence>
<evidence type="ECO:0000256" key="1">
    <source>
        <dbReference type="ARBA" id="ARBA00022884"/>
    </source>
</evidence>
<proteinExistence type="predicted"/>
<protein>
    <submittedName>
        <fullName evidence="4">RNA-binding protein</fullName>
    </submittedName>
</protein>
<dbReference type="GO" id="GO:0003723">
    <property type="term" value="F:RNA binding"/>
    <property type="evidence" value="ECO:0007669"/>
    <property type="project" value="UniProtKB-UniRule"/>
</dbReference>
<keyword evidence="1 2" id="KW-0694">RNA-binding</keyword>
<dbReference type="RefSeq" id="WP_087678114.1">
    <property type="nucleotide sequence ID" value="NZ_FUWV01000002.1"/>
</dbReference>
<name>A0A1T4KT56_9FIRM</name>
<dbReference type="OrthoDB" id="9797519at2"/>
<dbReference type="Proteomes" id="UP000196365">
    <property type="component" value="Unassembled WGS sequence"/>
</dbReference>
<evidence type="ECO:0000313" key="5">
    <source>
        <dbReference type="Proteomes" id="UP000196365"/>
    </source>
</evidence>
<gene>
    <name evidence="4" type="ORF">SAMN02745973_00694</name>
</gene>
<dbReference type="Gene3D" id="3.30.110.60">
    <property type="entry name" value="YhbY-like"/>
    <property type="match status" value="1"/>
</dbReference>
<evidence type="ECO:0000259" key="3">
    <source>
        <dbReference type="PROSITE" id="PS51295"/>
    </source>
</evidence>
<accession>A0A1T4KT56</accession>
<dbReference type="PROSITE" id="PS51295">
    <property type="entry name" value="CRM"/>
    <property type="match status" value="1"/>
</dbReference>
<dbReference type="EMBL" id="FUWV01000002">
    <property type="protein sequence ID" value="SJZ45518.1"/>
    <property type="molecule type" value="Genomic_DNA"/>
</dbReference>
<dbReference type="NCBIfam" id="TIGR00253">
    <property type="entry name" value="RNA_bind_YhbY"/>
    <property type="match status" value="1"/>
</dbReference>